<feature type="non-terminal residue" evidence="4">
    <location>
        <position position="185"/>
    </location>
</feature>
<dbReference type="EMBL" id="DQ099398">
    <property type="protein sequence ID" value="AAZ07909.1"/>
    <property type="molecule type" value="Genomic_DNA"/>
</dbReference>
<evidence type="ECO:0000256" key="1">
    <source>
        <dbReference type="ARBA" id="ARBA00004474"/>
    </source>
</evidence>
<reference evidence="4" key="1">
    <citation type="submission" date="2005-06" db="EMBL/GenBank/DDBJ databases">
        <title>Isolation and characterization of disease resistance gene analogs from sweet potato.</title>
        <authorList>
            <person name="Zhu H."/>
            <person name="Lin Q."/>
            <person name="Wang X."/>
            <person name="Jin G."/>
            <person name="Wu W."/>
        </authorList>
    </citation>
    <scope>NUCLEOTIDE SEQUENCE</scope>
</reference>
<comment type="subcellular location">
    <subcellularLocation>
        <location evidence="1">Plastid</location>
    </subcellularLocation>
</comment>
<dbReference type="PRINTS" id="PR00364">
    <property type="entry name" value="DISEASERSIST"/>
</dbReference>
<name>Q4F953_IPOBA</name>
<sequence length="185" mass="21059">GMGGVGKTTLAKAVYNMLNVYFERSCFLEIDSTISGQQDNGINLEKVDNQIKNIQKQLFKKLLNEEIDIGSIDEGIMLMKRRLEARKCLIVLDNLEHRNQFNKLCGGRDWFGGGSRLILTTREAHVFKELNVDEHYEVKGLNHEESLQLFSLHAFGEPALEKEDYNKLLNDIVSYCKGLPLALKV</sequence>
<dbReference type="SUPFAM" id="SSF52540">
    <property type="entry name" value="P-loop containing nucleoside triphosphate hydrolases"/>
    <property type="match status" value="1"/>
</dbReference>
<evidence type="ECO:0000259" key="3">
    <source>
        <dbReference type="Pfam" id="PF00931"/>
    </source>
</evidence>
<dbReference type="InterPro" id="IPR027417">
    <property type="entry name" value="P-loop_NTPase"/>
</dbReference>
<dbReference type="GO" id="GO:0043531">
    <property type="term" value="F:ADP binding"/>
    <property type="evidence" value="ECO:0007669"/>
    <property type="project" value="InterPro"/>
</dbReference>
<evidence type="ECO:0000313" key="4">
    <source>
        <dbReference type="EMBL" id="AAZ07909.1"/>
    </source>
</evidence>
<keyword evidence="2" id="KW-0433">Leucine-rich repeat</keyword>
<evidence type="ECO:0000256" key="2">
    <source>
        <dbReference type="ARBA" id="ARBA00022614"/>
    </source>
</evidence>
<dbReference type="Gene3D" id="3.40.50.300">
    <property type="entry name" value="P-loop containing nucleotide triphosphate hydrolases"/>
    <property type="match status" value="1"/>
</dbReference>
<protein>
    <submittedName>
        <fullName evidence="4">NBS-LRR protein</fullName>
    </submittedName>
</protein>
<dbReference type="GO" id="GO:0009536">
    <property type="term" value="C:plastid"/>
    <property type="evidence" value="ECO:0007669"/>
    <property type="project" value="UniProtKB-SubCell"/>
</dbReference>
<dbReference type="InterPro" id="IPR044974">
    <property type="entry name" value="Disease_R_plants"/>
</dbReference>
<accession>Q4F953</accession>
<feature type="non-terminal residue" evidence="4">
    <location>
        <position position="1"/>
    </location>
</feature>
<feature type="domain" description="NB-ARC" evidence="3">
    <location>
        <begin position="1"/>
        <end position="156"/>
    </location>
</feature>
<proteinExistence type="predicted"/>
<dbReference type="Pfam" id="PF00931">
    <property type="entry name" value="NB-ARC"/>
    <property type="match status" value="1"/>
</dbReference>
<dbReference type="GO" id="GO:0006952">
    <property type="term" value="P:defense response"/>
    <property type="evidence" value="ECO:0007669"/>
    <property type="project" value="InterPro"/>
</dbReference>
<dbReference type="AlphaFoldDB" id="Q4F953"/>
<dbReference type="PANTHER" id="PTHR11017">
    <property type="entry name" value="LEUCINE-RICH REPEAT-CONTAINING PROTEIN"/>
    <property type="match status" value="1"/>
</dbReference>
<dbReference type="InterPro" id="IPR002182">
    <property type="entry name" value="NB-ARC"/>
</dbReference>
<dbReference type="PANTHER" id="PTHR11017:SF385">
    <property type="entry name" value="DISEASE RESISTANCE PROTEIN (TIR-NBS-LRR CLASS)-RELATED"/>
    <property type="match status" value="1"/>
</dbReference>
<organism evidence="4">
    <name type="scientific">Ipomoea batatas</name>
    <name type="common">Sweet potato</name>
    <name type="synonym">Convolvulus batatas</name>
    <dbReference type="NCBI Taxonomy" id="4120"/>
    <lineage>
        <taxon>Eukaryota</taxon>
        <taxon>Viridiplantae</taxon>
        <taxon>Streptophyta</taxon>
        <taxon>Embryophyta</taxon>
        <taxon>Tracheophyta</taxon>
        <taxon>Spermatophyta</taxon>
        <taxon>Magnoliopsida</taxon>
        <taxon>eudicotyledons</taxon>
        <taxon>Gunneridae</taxon>
        <taxon>Pentapetalae</taxon>
        <taxon>asterids</taxon>
        <taxon>lamiids</taxon>
        <taxon>Solanales</taxon>
        <taxon>Convolvulaceae</taxon>
        <taxon>Ipomoeeae</taxon>
        <taxon>Ipomoea</taxon>
    </lineage>
</organism>
<dbReference type="Gene3D" id="1.10.8.430">
    <property type="entry name" value="Helical domain of apoptotic protease-activating factors"/>
    <property type="match status" value="1"/>
</dbReference>
<dbReference type="InterPro" id="IPR042197">
    <property type="entry name" value="Apaf_helical"/>
</dbReference>